<dbReference type="AlphaFoldDB" id="A0A4Q0YRE0"/>
<organism evidence="13 14">
    <name type="scientific">Veronia nyctiphanis</name>
    <dbReference type="NCBI Taxonomy" id="1278244"/>
    <lineage>
        <taxon>Bacteria</taxon>
        <taxon>Pseudomonadati</taxon>
        <taxon>Pseudomonadota</taxon>
        <taxon>Gammaproteobacteria</taxon>
        <taxon>Vibrionales</taxon>
        <taxon>Vibrionaceae</taxon>
        <taxon>Veronia</taxon>
    </lineage>
</organism>
<evidence type="ECO:0000256" key="10">
    <source>
        <dbReference type="PIRNR" id="PIRNR015761"/>
    </source>
</evidence>
<comment type="similarity">
    <text evidence="2 10">Belongs to the GSP L family.</text>
</comment>
<dbReference type="Gene3D" id="3.30.420.370">
    <property type="match status" value="1"/>
</dbReference>
<dbReference type="GO" id="GO:0005886">
    <property type="term" value="C:plasma membrane"/>
    <property type="evidence" value="ECO:0007669"/>
    <property type="project" value="UniProtKB-SubCell"/>
</dbReference>
<dbReference type="Proteomes" id="UP000290287">
    <property type="component" value="Unassembled WGS sequence"/>
</dbReference>
<dbReference type="SUPFAM" id="SSF53067">
    <property type="entry name" value="Actin-like ATPase domain"/>
    <property type="match status" value="2"/>
</dbReference>
<accession>A0A4Q0YRE0</accession>
<dbReference type="Pfam" id="PF05134">
    <property type="entry name" value="T2SSL"/>
    <property type="match status" value="1"/>
</dbReference>
<evidence type="ECO:0000256" key="1">
    <source>
        <dbReference type="ARBA" id="ARBA00004377"/>
    </source>
</evidence>
<feature type="domain" description="GspL periplasmic" evidence="12">
    <location>
        <begin position="244"/>
        <end position="405"/>
    </location>
</feature>
<sequence>MSEILTIRLSSDNSSPIPWLVWSPTLQDVIASGEADSLAQIKSYSKDRDIVALVDGAAISLVDVTIPKGSERQLETVLPFLIEDDLTQDVDHLHFSLLEKKGDKAKVAVVSHHQMESWLNRLKDVGMTARRMLPDYMALPVTDDAISVANLQQQWLVRAGGFNGATLDWDWLPLWLTNQPLDSEDEEATLPDMASYSPYPADDVIGNWRIESDELVMLTLAQEAHRSGVNLLSGPYKQQSQVLKYLKPWRSAAVAAGLLAAVLAGEQFASIMQMESQAAAYRVQREDRLRSVLPQIKRIPTESYFRRLLNDEVNRLSGSSNSSGSVLQWLAELTPMLSKVRTMQLESLKYDGKRKELRVNMRGKDFGDFDKLGGLFSEVYQSNSAGQLKRDSSGGVTGSFVLRRKDG</sequence>
<keyword evidence="4" id="KW-1003">Cell membrane</keyword>
<dbReference type="PIRSF" id="PIRSF015761">
    <property type="entry name" value="Protein_L"/>
    <property type="match status" value="1"/>
</dbReference>
<proteinExistence type="inferred from homology"/>
<dbReference type="RefSeq" id="WP_129122888.1">
    <property type="nucleotide sequence ID" value="NZ_PEIB01000017.1"/>
</dbReference>
<reference evidence="13 14" key="1">
    <citation type="submission" date="2017-10" db="EMBL/GenBank/DDBJ databases">
        <title>Nyctiphanis sp. nov., isolated from the stomach of the euphausiid Nyctiphanes simplex (Hansen, 1911) in the Gulf of California.</title>
        <authorList>
            <person name="Gomez-Gil B."/>
            <person name="Aguilar-Mendez M."/>
            <person name="Lopez-Cortes A."/>
            <person name="Gomez-Gutierrez J."/>
            <person name="Roque A."/>
            <person name="Lang E."/>
            <person name="Gonzalez-Castillo A."/>
        </authorList>
    </citation>
    <scope>NUCLEOTIDE SEQUENCE [LARGE SCALE GENOMIC DNA]</scope>
    <source>
        <strain evidence="13 14">CAIM 600</strain>
    </source>
</reference>
<gene>
    <name evidence="13" type="primary">gspL</name>
    <name evidence="13" type="ORF">CS022_14610</name>
</gene>
<keyword evidence="8" id="KW-1133">Transmembrane helix</keyword>
<keyword evidence="5" id="KW-0997">Cell inner membrane</keyword>
<dbReference type="NCBIfam" id="TIGR01709">
    <property type="entry name" value="typeII_sec_gspL"/>
    <property type="match status" value="1"/>
</dbReference>
<dbReference type="InterPro" id="IPR025691">
    <property type="entry name" value="GspL_pp_dom"/>
</dbReference>
<dbReference type="CDD" id="cd24017">
    <property type="entry name" value="ASKHA_T2SSL_N"/>
    <property type="match status" value="1"/>
</dbReference>
<evidence type="ECO:0000256" key="8">
    <source>
        <dbReference type="ARBA" id="ARBA00022989"/>
    </source>
</evidence>
<evidence type="ECO:0000256" key="2">
    <source>
        <dbReference type="ARBA" id="ARBA00005318"/>
    </source>
</evidence>
<protein>
    <recommendedName>
        <fullName evidence="10">Type II secretion system protein L</fullName>
        <shortName evidence="10">T2SS protein L</shortName>
    </recommendedName>
</protein>
<evidence type="ECO:0000256" key="6">
    <source>
        <dbReference type="ARBA" id="ARBA00022692"/>
    </source>
</evidence>
<dbReference type="InterPro" id="IPR024230">
    <property type="entry name" value="GspL_cyto_dom"/>
</dbReference>
<evidence type="ECO:0000256" key="4">
    <source>
        <dbReference type="ARBA" id="ARBA00022475"/>
    </source>
</evidence>
<dbReference type="EMBL" id="PEIB01000017">
    <property type="protein sequence ID" value="RXJ72664.1"/>
    <property type="molecule type" value="Genomic_DNA"/>
</dbReference>
<evidence type="ECO:0000256" key="7">
    <source>
        <dbReference type="ARBA" id="ARBA00022927"/>
    </source>
</evidence>
<dbReference type="OrthoDB" id="7011844at2"/>
<keyword evidence="3 10" id="KW-0813">Transport</keyword>
<feature type="domain" description="GspL cytoplasmic actin-ATPase-like" evidence="11">
    <location>
        <begin position="5"/>
        <end position="238"/>
    </location>
</feature>
<dbReference type="Gene3D" id="3.30.420.380">
    <property type="match status" value="1"/>
</dbReference>
<dbReference type="Gene3D" id="3.30.1360.100">
    <property type="entry name" value="General secretion pathway protein M, EpsM"/>
    <property type="match status" value="1"/>
</dbReference>
<evidence type="ECO:0000259" key="12">
    <source>
        <dbReference type="Pfam" id="PF12693"/>
    </source>
</evidence>
<evidence type="ECO:0000256" key="5">
    <source>
        <dbReference type="ARBA" id="ARBA00022519"/>
    </source>
</evidence>
<evidence type="ECO:0000256" key="3">
    <source>
        <dbReference type="ARBA" id="ARBA00022448"/>
    </source>
</evidence>
<evidence type="ECO:0000259" key="11">
    <source>
        <dbReference type="Pfam" id="PF05134"/>
    </source>
</evidence>
<name>A0A4Q0YRE0_9GAMM</name>
<keyword evidence="6" id="KW-0812">Transmembrane</keyword>
<dbReference type="InterPro" id="IPR043129">
    <property type="entry name" value="ATPase_NBD"/>
</dbReference>
<evidence type="ECO:0000313" key="13">
    <source>
        <dbReference type="EMBL" id="RXJ72664.1"/>
    </source>
</evidence>
<keyword evidence="9" id="KW-0472">Membrane</keyword>
<keyword evidence="14" id="KW-1185">Reference proteome</keyword>
<dbReference type="InterPro" id="IPR007812">
    <property type="entry name" value="T2SS_protein-GspL"/>
</dbReference>
<evidence type="ECO:0000313" key="14">
    <source>
        <dbReference type="Proteomes" id="UP000290287"/>
    </source>
</evidence>
<comment type="function">
    <text evidence="10">Inner membrane component of the type II secretion system required for the energy-dependent secretion of extracellular factors such as proteases and toxins from the periplasm.</text>
</comment>
<keyword evidence="7 10" id="KW-0653">Protein transport</keyword>
<dbReference type="GO" id="GO:0015627">
    <property type="term" value="C:type II protein secretion system complex"/>
    <property type="evidence" value="ECO:0007669"/>
    <property type="project" value="InterPro"/>
</dbReference>
<comment type="caution">
    <text evidence="13">The sequence shown here is derived from an EMBL/GenBank/DDBJ whole genome shotgun (WGS) entry which is preliminary data.</text>
</comment>
<dbReference type="Pfam" id="PF12693">
    <property type="entry name" value="GspL_C"/>
    <property type="match status" value="1"/>
</dbReference>
<dbReference type="GO" id="GO:0015628">
    <property type="term" value="P:protein secretion by the type II secretion system"/>
    <property type="evidence" value="ECO:0007669"/>
    <property type="project" value="InterPro"/>
</dbReference>
<evidence type="ECO:0000256" key="9">
    <source>
        <dbReference type="ARBA" id="ARBA00023136"/>
    </source>
</evidence>
<dbReference type="GO" id="GO:0009276">
    <property type="term" value="C:Gram-negative-bacterium-type cell wall"/>
    <property type="evidence" value="ECO:0007669"/>
    <property type="project" value="InterPro"/>
</dbReference>
<comment type="subcellular location">
    <subcellularLocation>
        <location evidence="1">Cell inner membrane</location>
        <topology evidence="1">Single-pass membrane protein</topology>
    </subcellularLocation>
</comment>